<proteinExistence type="inferred from homology"/>
<dbReference type="PANTHER" id="PTHR16943:SF8">
    <property type="entry name" value="2-METHYLCITRATE DEHYDRATASE"/>
    <property type="match status" value="1"/>
</dbReference>
<dbReference type="GO" id="GO:0016829">
    <property type="term" value="F:lyase activity"/>
    <property type="evidence" value="ECO:0007669"/>
    <property type="project" value="InterPro"/>
</dbReference>
<comment type="caution">
    <text evidence="4">The sequence shown here is derived from an EMBL/GenBank/DDBJ whole genome shotgun (WGS) entry which is preliminary data.</text>
</comment>
<dbReference type="InterPro" id="IPR045336">
    <property type="entry name" value="MmgE_PrpD_N"/>
</dbReference>
<evidence type="ECO:0000259" key="2">
    <source>
        <dbReference type="Pfam" id="PF03972"/>
    </source>
</evidence>
<dbReference type="InterPro" id="IPR042183">
    <property type="entry name" value="MmgE/PrpD_sf_1"/>
</dbReference>
<dbReference type="EMBL" id="RXOL01000001">
    <property type="protein sequence ID" value="RVQ69670.1"/>
    <property type="molecule type" value="Genomic_DNA"/>
</dbReference>
<dbReference type="Proteomes" id="UP000283003">
    <property type="component" value="Unassembled WGS sequence"/>
</dbReference>
<feature type="domain" description="MmgE/PrpD C-terminal" evidence="3">
    <location>
        <begin position="277"/>
        <end position="433"/>
    </location>
</feature>
<evidence type="ECO:0000259" key="3">
    <source>
        <dbReference type="Pfam" id="PF19305"/>
    </source>
</evidence>
<name>A0A437H223_9SPHN</name>
<dbReference type="OrthoDB" id="5415580at2"/>
<protein>
    <submittedName>
        <fullName evidence="4">MmgE/PrpD family protein</fullName>
    </submittedName>
</protein>
<feature type="domain" description="MmgE/PrpD N-terminal" evidence="2">
    <location>
        <begin position="19"/>
        <end position="259"/>
    </location>
</feature>
<gene>
    <name evidence="4" type="ORF">EKN06_05795</name>
</gene>
<dbReference type="InterPro" id="IPR005656">
    <property type="entry name" value="MmgE_PrpD"/>
</dbReference>
<dbReference type="Gene3D" id="3.30.1330.120">
    <property type="entry name" value="2-methylcitrate dehydratase PrpD"/>
    <property type="match status" value="1"/>
</dbReference>
<keyword evidence="5" id="KW-1185">Reference proteome</keyword>
<reference evidence="4 5" key="1">
    <citation type="submission" date="2018-12" db="EMBL/GenBank/DDBJ databases">
        <title>Croceicoccus ponticola sp. nov., a lipolytic bacterium isolated from seawater.</title>
        <authorList>
            <person name="Yoon J.-H."/>
        </authorList>
    </citation>
    <scope>NUCLEOTIDE SEQUENCE [LARGE SCALE GENOMIC DNA]</scope>
    <source>
        <strain evidence="4 5">GM-16</strain>
    </source>
</reference>
<dbReference type="PANTHER" id="PTHR16943">
    <property type="entry name" value="2-METHYLCITRATE DEHYDRATASE-RELATED"/>
    <property type="match status" value="1"/>
</dbReference>
<organism evidence="4 5">
    <name type="scientific">Croceicoccus ponticola</name>
    <dbReference type="NCBI Taxonomy" id="2217664"/>
    <lineage>
        <taxon>Bacteria</taxon>
        <taxon>Pseudomonadati</taxon>
        <taxon>Pseudomonadota</taxon>
        <taxon>Alphaproteobacteria</taxon>
        <taxon>Sphingomonadales</taxon>
        <taxon>Erythrobacteraceae</taxon>
        <taxon>Croceicoccus</taxon>
    </lineage>
</organism>
<dbReference type="Pfam" id="PF19305">
    <property type="entry name" value="MmgE_PrpD_C"/>
    <property type="match status" value="1"/>
</dbReference>
<sequence length="465" mass="48988">MGVESAEMIKEPDPRLADQISKYVARMDLSKMAPSVIEATKDLCISSVGSTVLGARMEVTRALAAYAQDAGGAAQVMPVGQDFATNVEVAAMLNCVASHCTEFEDVAWPEAQYTCFLIPAMLALGEAVDSTGAQVLEAIVIGFEVAARPGMICSNHGAAARGFLSCANLGTIGVAAGAAKLMGLGEKGIRDAVTMAASMGGGLVRQTGSSAHVVEAGFAARDGIVAAQLARNGLGGNPDIFGGKAGYFDALAGQPEISFDLGEGDQLRILSVGQKKYPCCYLLQRIIDELKNIMERNSLVGADIAAVTVDVNGAFPAIVKYDEPSDVEEARFSLPHVLGAVLAGEPMDFLTFVAEKLEDCEILAQRRKVSCRVHNAWGYDQLGEKDLLTVTTVDGTRFRRECVSAHGDPEDPLSREETIAKFMNCTSGILEAETACSVASDIAGLENLRSVRSLMAKLRLSGQPG</sequence>
<dbReference type="Pfam" id="PF03972">
    <property type="entry name" value="MmgE_PrpD_N"/>
    <property type="match status" value="1"/>
</dbReference>
<evidence type="ECO:0000313" key="5">
    <source>
        <dbReference type="Proteomes" id="UP000283003"/>
    </source>
</evidence>
<comment type="similarity">
    <text evidence="1">Belongs to the PrpD family.</text>
</comment>
<evidence type="ECO:0000256" key="1">
    <source>
        <dbReference type="ARBA" id="ARBA00006174"/>
    </source>
</evidence>
<dbReference type="InterPro" id="IPR042188">
    <property type="entry name" value="MmgE/PrpD_sf_2"/>
</dbReference>
<dbReference type="Gene3D" id="1.10.4100.10">
    <property type="entry name" value="2-methylcitrate dehydratase PrpD"/>
    <property type="match status" value="1"/>
</dbReference>
<dbReference type="InterPro" id="IPR045337">
    <property type="entry name" value="MmgE_PrpD_C"/>
</dbReference>
<accession>A0A437H223</accession>
<dbReference type="RefSeq" id="WP_127611857.1">
    <property type="nucleotide sequence ID" value="NZ_RXOL01000001.1"/>
</dbReference>
<dbReference type="AlphaFoldDB" id="A0A437H223"/>
<dbReference type="InterPro" id="IPR036148">
    <property type="entry name" value="MmgE/PrpD_sf"/>
</dbReference>
<dbReference type="SUPFAM" id="SSF103378">
    <property type="entry name" value="2-methylcitrate dehydratase PrpD"/>
    <property type="match status" value="1"/>
</dbReference>
<evidence type="ECO:0000313" key="4">
    <source>
        <dbReference type="EMBL" id="RVQ69670.1"/>
    </source>
</evidence>